<evidence type="ECO:0000313" key="16">
    <source>
        <dbReference type="EMBL" id="KAK7600890.1"/>
    </source>
</evidence>
<feature type="transmembrane region" description="Helical" evidence="11">
    <location>
        <begin position="721"/>
        <end position="748"/>
    </location>
</feature>
<feature type="transmembrane region" description="Helical" evidence="11">
    <location>
        <begin position="868"/>
        <end position="890"/>
    </location>
</feature>
<dbReference type="Gene3D" id="2.60.40.4060">
    <property type="entry name" value="Reeler domain"/>
    <property type="match status" value="1"/>
</dbReference>
<keyword evidence="17" id="KW-1185">Reference proteome</keyword>
<dbReference type="EMBL" id="JBBCAQ010000010">
    <property type="protein sequence ID" value="KAK7600890.1"/>
    <property type="molecule type" value="Genomic_DNA"/>
</dbReference>
<keyword evidence="12" id="KW-0732">Signal</keyword>
<protein>
    <recommendedName>
        <fullName evidence="18">Ferric-chelate reductase 1</fullName>
    </recommendedName>
</protein>
<gene>
    <name evidence="16" type="ORF">V9T40_008331</name>
</gene>
<evidence type="ECO:0000256" key="7">
    <source>
        <dbReference type="ARBA" id="ARBA00022989"/>
    </source>
</evidence>
<keyword evidence="8" id="KW-0408">Iron</keyword>
<sequence length="958" mass="104917">MLQARGIYPVVFLLLLVQPYSHGHSSGAPILSCNTMSPGHGVGPQTSPPPYRITVSPLSGGSYRVKLEALKDYFVGYLMRPKVSPKLAGATDDFSGTFIDVPSESSILNCGAEKASAVTHTNNSKKKSVEFDWQSPPNFNGTVTFVGTVVHDFKTFWSVQSLPIEPSKSVGSQRSPFSSNNDNQLNAALLSVYEGCGSTKNCVAFPDDCLRSKNCNSAASVQLDSGVYQVEMFARSAKYVAIGFSDDAAMGGDNVAECTDENGKVVPHRSWNERNRKKNKRLDDLTGVSLVNGLIADGTIYCKIHIQPVTYNNDEKFDLNNERFFLLLAAGSKLAENRPGVGFHDLHAVSSKTSYLLSEVGSESSSDSFYNGCSSTKTCFGMPEGCVEKQNCLAVTAVTVQGNRFIFSMQAKGAKYIATGLSDDLHMGEDTVVECVDNGTVQAYQSWNVPNRYDNTRLNPNELEKLSGSVTDNVLRCTVVFDPKNTKSFHYDQMYYLLLAAGTALRPNGIERHNIAAQVSTKQVSLPSEQKTTSFYNGCERTKACFGNTPDCVKTESCTFAVAVSSDFNNKFTFHLMGDRSPAFVAVGLSTDAVMGDDLVFECVQDPQTNQVRSYMSWNRGPSPKYNERLRENYSQLVNGSLIDGKLQCVITVDSPTFNVNGRTFNLVRDKYVLMVAIGSEVTAPGPDSIGNVGYHNLGQAVAGEPRALADVSAIKAASKLLVVLHGSFMVAAWIGLASLGIVLARYYKQTWITGSVFGKDIWFFWHRLLMFSAVILTIAGSVMIYIHSGGFIFGSPGETHMWFGFATVVLALLQPIGAFFRPHPGTSRRSIFNWLHWLAGNSAHILSIVTIFFAVDLTKAELPGWTDFILASFVAYYVIYHLLLSFLGWRSESSGRGSINEIQLKNINPPRNMPPAYEREKDSPYSGARKFLFSLHLLIIAGFCVLLILLIVKAPVT</sequence>
<evidence type="ECO:0000256" key="11">
    <source>
        <dbReference type="SAM" id="Phobius"/>
    </source>
</evidence>
<comment type="subcellular location">
    <subcellularLocation>
        <location evidence="2">Membrane</location>
        <topology evidence="2">Multi-pass membrane protein</topology>
    </subcellularLocation>
</comment>
<proteinExistence type="inferred from homology"/>
<reference evidence="16 17" key="1">
    <citation type="submission" date="2024-03" db="EMBL/GenBank/DDBJ databases">
        <title>Adaptation during the transition from Ophiocordyceps entomopathogen to insect associate is accompanied by gene loss and intensified selection.</title>
        <authorList>
            <person name="Ward C.M."/>
            <person name="Onetto C.A."/>
            <person name="Borneman A.R."/>
        </authorList>
    </citation>
    <scope>NUCLEOTIDE SEQUENCE [LARGE SCALE GENOMIC DNA]</scope>
    <source>
        <strain evidence="16">AWRI1</strain>
        <tissue evidence="16">Single Adult Female</tissue>
    </source>
</reference>
<feature type="chain" id="PRO_5042895828" description="Ferric-chelate reductase 1" evidence="12">
    <location>
        <begin position="24"/>
        <end position="958"/>
    </location>
</feature>
<dbReference type="InterPro" id="IPR006593">
    <property type="entry name" value="Cyt_b561/ferric_Rdtase_TM"/>
</dbReference>
<name>A0AAN9Y7Z6_9HEMI</name>
<evidence type="ECO:0000259" key="13">
    <source>
        <dbReference type="PROSITE" id="PS50836"/>
    </source>
</evidence>
<dbReference type="PANTHER" id="PTHR46902">
    <property type="entry name" value="DOMON DOMAIN-CONTAINING PROTEIN FRRS1L"/>
    <property type="match status" value="1"/>
</dbReference>
<dbReference type="InterPro" id="IPR042307">
    <property type="entry name" value="Reeler_sf"/>
</dbReference>
<dbReference type="Pfam" id="PF03351">
    <property type="entry name" value="DOMON"/>
    <property type="match status" value="3"/>
</dbReference>
<evidence type="ECO:0000259" key="15">
    <source>
        <dbReference type="PROSITE" id="PS51019"/>
    </source>
</evidence>
<comment type="similarity">
    <text evidence="3">Belongs to the FRRS1 family.</text>
</comment>
<feature type="domain" description="Reelin" evidence="15">
    <location>
        <begin position="10"/>
        <end position="180"/>
    </location>
</feature>
<dbReference type="CDD" id="cd08760">
    <property type="entry name" value="Cyt_b561_FRRS1_like"/>
    <property type="match status" value="1"/>
</dbReference>
<evidence type="ECO:0000256" key="3">
    <source>
        <dbReference type="ARBA" id="ARBA00009195"/>
    </source>
</evidence>
<dbReference type="Pfam" id="PF02014">
    <property type="entry name" value="Reeler"/>
    <property type="match status" value="1"/>
</dbReference>
<evidence type="ECO:0000313" key="17">
    <source>
        <dbReference type="Proteomes" id="UP001367676"/>
    </source>
</evidence>
<dbReference type="PANTHER" id="PTHR46902:SF1">
    <property type="entry name" value="DOMON DOMAIN-CONTAINING PROTEIN FRRS1L"/>
    <property type="match status" value="1"/>
</dbReference>
<keyword evidence="6" id="KW-0249">Electron transport</keyword>
<feature type="transmembrane region" description="Helical" evidence="11">
    <location>
        <begin position="932"/>
        <end position="953"/>
    </location>
</feature>
<evidence type="ECO:0000256" key="5">
    <source>
        <dbReference type="ARBA" id="ARBA00022692"/>
    </source>
</evidence>
<dbReference type="PROSITE" id="PS51019">
    <property type="entry name" value="REELIN"/>
    <property type="match status" value="1"/>
</dbReference>
<feature type="transmembrane region" description="Helical" evidence="11">
    <location>
        <begin position="769"/>
        <end position="789"/>
    </location>
</feature>
<comment type="caution">
    <text evidence="16">The sequence shown here is derived from an EMBL/GenBank/DDBJ whole genome shotgun (WGS) entry which is preliminary data.</text>
</comment>
<feature type="signal peptide" evidence="12">
    <location>
        <begin position="1"/>
        <end position="23"/>
    </location>
</feature>
<dbReference type="AlphaFoldDB" id="A0AAN9Y7Z6"/>
<dbReference type="InterPro" id="IPR002861">
    <property type="entry name" value="Reeler_dom"/>
</dbReference>
<dbReference type="GO" id="GO:1900449">
    <property type="term" value="P:regulation of glutamate receptor signaling pathway"/>
    <property type="evidence" value="ECO:0007669"/>
    <property type="project" value="InterPro"/>
</dbReference>
<accession>A0AAN9Y7Z6</accession>
<evidence type="ECO:0008006" key="18">
    <source>
        <dbReference type="Google" id="ProtNLM"/>
    </source>
</evidence>
<evidence type="ECO:0000256" key="12">
    <source>
        <dbReference type="SAM" id="SignalP"/>
    </source>
</evidence>
<comment type="cofactor">
    <cofactor evidence="1">
        <name>heme b</name>
        <dbReference type="ChEBI" id="CHEBI:60344"/>
    </cofactor>
</comment>
<feature type="transmembrane region" description="Helical" evidence="11">
    <location>
        <begin position="833"/>
        <end position="856"/>
    </location>
</feature>
<evidence type="ECO:0000256" key="1">
    <source>
        <dbReference type="ARBA" id="ARBA00001970"/>
    </source>
</evidence>
<dbReference type="SMART" id="SM00665">
    <property type="entry name" value="B561"/>
    <property type="match status" value="1"/>
</dbReference>
<evidence type="ECO:0000256" key="4">
    <source>
        <dbReference type="ARBA" id="ARBA00022448"/>
    </source>
</evidence>
<feature type="transmembrane region" description="Helical" evidence="11">
    <location>
        <begin position="801"/>
        <end position="821"/>
    </location>
</feature>
<evidence type="ECO:0000256" key="8">
    <source>
        <dbReference type="ARBA" id="ARBA00023004"/>
    </source>
</evidence>
<dbReference type="PROSITE" id="PS50939">
    <property type="entry name" value="CYTOCHROME_B561"/>
    <property type="match status" value="1"/>
</dbReference>
<evidence type="ECO:0000256" key="2">
    <source>
        <dbReference type="ARBA" id="ARBA00004141"/>
    </source>
</evidence>
<dbReference type="InterPro" id="IPR005018">
    <property type="entry name" value="DOMON_domain"/>
</dbReference>
<dbReference type="CDD" id="cd08544">
    <property type="entry name" value="Reeler"/>
    <property type="match status" value="1"/>
</dbReference>
<dbReference type="PROSITE" id="PS50836">
    <property type="entry name" value="DOMON"/>
    <property type="match status" value="1"/>
</dbReference>
<dbReference type="SMART" id="SM00664">
    <property type="entry name" value="DoH"/>
    <property type="match status" value="3"/>
</dbReference>
<keyword evidence="4" id="KW-0813">Transport</keyword>
<keyword evidence="5 11" id="KW-0812">Transmembrane</keyword>
<evidence type="ECO:0000256" key="9">
    <source>
        <dbReference type="ARBA" id="ARBA00023136"/>
    </source>
</evidence>
<dbReference type="InterPro" id="IPR042789">
    <property type="entry name" value="FRRS1L"/>
</dbReference>
<dbReference type="CDD" id="cd09628">
    <property type="entry name" value="DOMON_SDR_2_like"/>
    <property type="match status" value="1"/>
</dbReference>
<dbReference type="Proteomes" id="UP001367676">
    <property type="component" value="Unassembled WGS sequence"/>
</dbReference>
<dbReference type="GO" id="GO:0016020">
    <property type="term" value="C:membrane"/>
    <property type="evidence" value="ECO:0007669"/>
    <property type="project" value="UniProtKB-SubCell"/>
</dbReference>
<organism evidence="16 17">
    <name type="scientific">Parthenolecanium corni</name>
    <dbReference type="NCBI Taxonomy" id="536013"/>
    <lineage>
        <taxon>Eukaryota</taxon>
        <taxon>Metazoa</taxon>
        <taxon>Ecdysozoa</taxon>
        <taxon>Arthropoda</taxon>
        <taxon>Hexapoda</taxon>
        <taxon>Insecta</taxon>
        <taxon>Pterygota</taxon>
        <taxon>Neoptera</taxon>
        <taxon>Paraneoptera</taxon>
        <taxon>Hemiptera</taxon>
        <taxon>Sternorrhyncha</taxon>
        <taxon>Coccoidea</taxon>
        <taxon>Coccidae</taxon>
        <taxon>Parthenolecanium</taxon>
    </lineage>
</organism>
<keyword evidence="9 11" id="KW-0472">Membrane</keyword>
<keyword evidence="10" id="KW-0325">Glycoprotein</keyword>
<feature type="domain" description="DOMON" evidence="13">
    <location>
        <begin position="213"/>
        <end position="331"/>
    </location>
</feature>
<evidence type="ECO:0000256" key="6">
    <source>
        <dbReference type="ARBA" id="ARBA00022982"/>
    </source>
</evidence>
<evidence type="ECO:0000259" key="14">
    <source>
        <dbReference type="PROSITE" id="PS50939"/>
    </source>
</evidence>
<dbReference type="Gene3D" id="1.20.120.1770">
    <property type="match status" value="1"/>
</dbReference>
<evidence type="ECO:0000256" key="10">
    <source>
        <dbReference type="ARBA" id="ARBA00023180"/>
    </source>
</evidence>
<dbReference type="GO" id="GO:0099072">
    <property type="term" value="P:regulation of postsynaptic membrane neurotransmitter receptor levels"/>
    <property type="evidence" value="ECO:0007669"/>
    <property type="project" value="TreeGrafter"/>
</dbReference>
<feature type="domain" description="Cytochrome b561" evidence="14">
    <location>
        <begin position="690"/>
        <end position="891"/>
    </location>
</feature>
<keyword evidence="7 11" id="KW-1133">Transmembrane helix</keyword>